<sequence>MAALDVVDVRTDMRLQRFDGTDEKWGDWSLRFEAYTALLGMEDLMTEAANRRDPLPNDQLGDRARAVSQRLWHLLITWCDGKSLGVVKLSRKNGLEAWRQLKIEYESRSGNRWTAMLRFILNPQDKWAKCRESGIDFFQSLTAWEAIAAECVDQSGEAVSDNVRVSVLLVPEGVKLTFSAARSHIRGYYNQGRTFTHVPDTGGVAPMQVDAVRGGPPTGKSQGKVGKTGNTDKSGRTGKNLKGGKDAKTKSKNRDGKHGHGKGQTEYFEGERGYCGKWGHKRADCRKKKADDAKKETGNTRAVQGDAAAAGSGQQQSDGSVRAASGYYDGVPDGWVFAVSATTDGKVARVGGSILIDSGSDDHLCRHKFVPEAPVNSAAEAPRLFDVQQKPLPTAGLRGVEMTMQEGIKATADFLVADVNDDPLSMGELLRQGFKFNLSLEDGLYMTKGHRSVRLELERNSLRLPIAPAGPAAAAHHCRGAAEQQEAATAPVLTAESSVGALRTRLRELFMPIYGTKLELWERLIVAEAAHRRSEAERQHKLAVKEQLGIQHDPVEVRQLPVPKAPSADEERQHRLTHLPAAPWCEECVRGKAPDAPHSLVRLEDSEQKHPLISYDFGFCKTADEEGDLTKVEDTYATMLVGFSSDTGVVKVIPCPSKAASPYAIAGIKSFVQRLETGKCRLRTDTEQATKAILDGVASELTGKITPELTPKHSSQSNPAEAAVKIVEGQTRVLRLDLEKRYGTKVTAAMPIWAWMMRHAGWLHERFSRRAGEQTPHEIATGTPYKGDICNFGETVLYRIARPARRGLTGGRRLHRGEAQWGRGIWVGRSDESQEHLVMTPRGLDRARTVRRLPEGKQTDKELLLTDGATLGYEDGS</sequence>
<gene>
    <name evidence="2" type="ORF">PCOR1329_LOCUS32680</name>
</gene>
<evidence type="ECO:0008006" key="4">
    <source>
        <dbReference type="Google" id="ProtNLM"/>
    </source>
</evidence>
<proteinExistence type="predicted"/>
<evidence type="ECO:0000256" key="1">
    <source>
        <dbReference type="SAM" id="MobiDB-lite"/>
    </source>
</evidence>
<feature type="region of interest" description="Disordered" evidence="1">
    <location>
        <begin position="285"/>
        <end position="321"/>
    </location>
</feature>
<dbReference type="EMBL" id="CAUYUJ010013337">
    <property type="protein sequence ID" value="CAK0836065.1"/>
    <property type="molecule type" value="Genomic_DNA"/>
</dbReference>
<evidence type="ECO:0000313" key="2">
    <source>
        <dbReference type="EMBL" id="CAK0836065.1"/>
    </source>
</evidence>
<name>A0ABN9SU93_9DINO</name>
<evidence type="ECO:0000313" key="3">
    <source>
        <dbReference type="Proteomes" id="UP001189429"/>
    </source>
</evidence>
<feature type="compositionally biased region" description="Basic and acidic residues" evidence="1">
    <location>
        <begin position="289"/>
        <end position="298"/>
    </location>
</feature>
<comment type="caution">
    <text evidence="2">The sequence shown here is derived from an EMBL/GenBank/DDBJ whole genome shotgun (WGS) entry which is preliminary data.</text>
</comment>
<protein>
    <recommendedName>
        <fullName evidence="4">Integrase catalytic domain-containing protein</fullName>
    </recommendedName>
</protein>
<feature type="compositionally biased region" description="Basic and acidic residues" evidence="1">
    <location>
        <begin position="243"/>
        <end position="258"/>
    </location>
</feature>
<dbReference type="Proteomes" id="UP001189429">
    <property type="component" value="Unassembled WGS sequence"/>
</dbReference>
<organism evidence="2 3">
    <name type="scientific">Prorocentrum cordatum</name>
    <dbReference type="NCBI Taxonomy" id="2364126"/>
    <lineage>
        <taxon>Eukaryota</taxon>
        <taxon>Sar</taxon>
        <taxon>Alveolata</taxon>
        <taxon>Dinophyceae</taxon>
        <taxon>Prorocentrales</taxon>
        <taxon>Prorocentraceae</taxon>
        <taxon>Prorocentrum</taxon>
    </lineage>
</organism>
<keyword evidence="3" id="KW-1185">Reference proteome</keyword>
<accession>A0ABN9SU93</accession>
<feature type="region of interest" description="Disordered" evidence="1">
    <location>
        <begin position="197"/>
        <end position="267"/>
    </location>
</feature>
<feature type="compositionally biased region" description="Low complexity" evidence="1">
    <location>
        <begin position="304"/>
        <end position="320"/>
    </location>
</feature>
<reference evidence="2" key="1">
    <citation type="submission" date="2023-10" db="EMBL/GenBank/DDBJ databases">
        <authorList>
            <person name="Chen Y."/>
            <person name="Shah S."/>
            <person name="Dougan E. K."/>
            <person name="Thang M."/>
            <person name="Chan C."/>
        </authorList>
    </citation>
    <scope>NUCLEOTIDE SEQUENCE [LARGE SCALE GENOMIC DNA]</scope>
</reference>